<dbReference type="InterPro" id="IPR036397">
    <property type="entry name" value="RNaseH_sf"/>
</dbReference>
<protein>
    <submittedName>
        <fullName evidence="5">Exonuclease domain-containing protein</fullName>
    </submittedName>
</protein>
<dbReference type="Gene3D" id="3.30.420.10">
    <property type="entry name" value="Ribonuclease H-like superfamily/Ribonuclease H"/>
    <property type="match status" value="1"/>
</dbReference>
<gene>
    <name evidence="5" type="ORF">ACFQO6_03305</name>
</gene>
<keyword evidence="2" id="KW-0378">Hydrolase</keyword>
<dbReference type="EMBL" id="JBHTCH010000002">
    <property type="protein sequence ID" value="MFC7359284.1"/>
    <property type="molecule type" value="Genomic_DNA"/>
</dbReference>
<dbReference type="Pfam" id="PF00929">
    <property type="entry name" value="RNase_T"/>
    <property type="match status" value="1"/>
</dbReference>
<accession>A0ABW2N0D2</accession>
<evidence type="ECO:0000256" key="2">
    <source>
        <dbReference type="ARBA" id="ARBA00022801"/>
    </source>
</evidence>
<dbReference type="Proteomes" id="UP001596524">
    <property type="component" value="Unassembled WGS sequence"/>
</dbReference>
<evidence type="ECO:0000313" key="6">
    <source>
        <dbReference type="Proteomes" id="UP001596524"/>
    </source>
</evidence>
<comment type="caution">
    <text evidence="5">The sequence shown here is derived from an EMBL/GenBank/DDBJ whole genome shotgun (WGS) entry which is preliminary data.</text>
</comment>
<feature type="domain" description="Exonuclease" evidence="4">
    <location>
        <begin position="5"/>
        <end position="179"/>
    </location>
</feature>
<evidence type="ECO:0000256" key="3">
    <source>
        <dbReference type="ARBA" id="ARBA00022839"/>
    </source>
</evidence>
<keyword evidence="1" id="KW-0540">Nuclease</keyword>
<reference evidence="6" key="1">
    <citation type="journal article" date="2019" name="Int. J. Syst. Evol. Microbiol.">
        <title>The Global Catalogue of Microorganisms (GCM) 10K type strain sequencing project: providing services to taxonomists for standard genome sequencing and annotation.</title>
        <authorList>
            <consortium name="The Broad Institute Genomics Platform"/>
            <consortium name="The Broad Institute Genome Sequencing Center for Infectious Disease"/>
            <person name="Wu L."/>
            <person name="Ma J."/>
        </authorList>
    </citation>
    <scope>NUCLEOTIDE SEQUENCE [LARGE SCALE GENOMIC DNA]</scope>
    <source>
        <strain evidence="6">FCH27</strain>
    </source>
</reference>
<dbReference type="PANTHER" id="PTHR30231:SF4">
    <property type="entry name" value="PROTEIN NEN2"/>
    <property type="match status" value="1"/>
</dbReference>
<dbReference type="InterPro" id="IPR013520">
    <property type="entry name" value="Ribonucl_H"/>
</dbReference>
<dbReference type="SMART" id="SM00479">
    <property type="entry name" value="EXOIII"/>
    <property type="match status" value="1"/>
</dbReference>
<evidence type="ECO:0000313" key="5">
    <source>
        <dbReference type="EMBL" id="MFC7359284.1"/>
    </source>
</evidence>
<name>A0ABW2N0D2_9ACTN</name>
<dbReference type="RefSeq" id="WP_255892760.1">
    <property type="nucleotide sequence ID" value="NZ_JAFMZM010000007.1"/>
</dbReference>
<dbReference type="SUPFAM" id="SSF53098">
    <property type="entry name" value="Ribonuclease H-like"/>
    <property type="match status" value="1"/>
</dbReference>
<keyword evidence="6" id="KW-1185">Reference proteome</keyword>
<organism evidence="5 6">
    <name type="scientific">Nocardioides astragali</name>
    <dbReference type="NCBI Taxonomy" id="1776736"/>
    <lineage>
        <taxon>Bacteria</taxon>
        <taxon>Bacillati</taxon>
        <taxon>Actinomycetota</taxon>
        <taxon>Actinomycetes</taxon>
        <taxon>Propionibacteriales</taxon>
        <taxon>Nocardioidaceae</taxon>
        <taxon>Nocardioides</taxon>
    </lineage>
</organism>
<dbReference type="InterPro" id="IPR012337">
    <property type="entry name" value="RNaseH-like_sf"/>
</dbReference>
<evidence type="ECO:0000259" key="4">
    <source>
        <dbReference type="SMART" id="SM00479"/>
    </source>
</evidence>
<sequence length="196" mass="21047">MVDVELLALDVETTGLDPRTDHLLSLGWVPVVGGRVVLAQARELRLRPPGDVDVGPSATFHRLTDDQLSDAAPLADALPLLLRALHGRVLLAHHAPIEVEFLAAATVSAYGSRPPLTTVDTMALQHRLLTDVHGQVAGSLRLDAARRAYGLPRYTAHHALTDAMAAAELLLAQVAELELKLGREVVLRDLSPQRSG</sequence>
<dbReference type="CDD" id="cd06127">
    <property type="entry name" value="DEDDh"/>
    <property type="match status" value="1"/>
</dbReference>
<proteinExistence type="predicted"/>
<keyword evidence="3 5" id="KW-0269">Exonuclease</keyword>
<dbReference type="PANTHER" id="PTHR30231">
    <property type="entry name" value="DNA POLYMERASE III SUBUNIT EPSILON"/>
    <property type="match status" value="1"/>
</dbReference>
<dbReference type="GO" id="GO:0004527">
    <property type="term" value="F:exonuclease activity"/>
    <property type="evidence" value="ECO:0007669"/>
    <property type="project" value="UniProtKB-KW"/>
</dbReference>
<evidence type="ECO:0000256" key="1">
    <source>
        <dbReference type="ARBA" id="ARBA00022722"/>
    </source>
</evidence>